<dbReference type="CDD" id="cd00671">
    <property type="entry name" value="ArgRS_core"/>
    <property type="match status" value="1"/>
</dbReference>
<keyword evidence="7 10" id="KW-0030">Aminoacyl-tRNA synthetase</keyword>
<dbReference type="PANTHER" id="PTHR11956:SF5">
    <property type="entry name" value="ARGININE--TRNA LIGASE, CYTOPLASMIC"/>
    <property type="match status" value="1"/>
</dbReference>
<dbReference type="Gene3D" id="3.40.50.620">
    <property type="entry name" value="HUPs"/>
    <property type="match status" value="1"/>
</dbReference>
<dbReference type="Gene3D" id="3.30.1360.70">
    <property type="entry name" value="Arginyl tRNA synthetase N-terminal domain"/>
    <property type="match status" value="1"/>
</dbReference>
<organism evidence="13 14">
    <name type="scientific">Cinara cedri</name>
    <dbReference type="NCBI Taxonomy" id="506608"/>
    <lineage>
        <taxon>Eukaryota</taxon>
        <taxon>Metazoa</taxon>
        <taxon>Ecdysozoa</taxon>
        <taxon>Arthropoda</taxon>
        <taxon>Hexapoda</taxon>
        <taxon>Insecta</taxon>
        <taxon>Pterygota</taxon>
        <taxon>Neoptera</taxon>
        <taxon>Paraneoptera</taxon>
        <taxon>Hemiptera</taxon>
        <taxon>Sternorrhyncha</taxon>
        <taxon>Aphidomorpha</taxon>
        <taxon>Aphidoidea</taxon>
        <taxon>Aphididae</taxon>
        <taxon>Lachninae</taxon>
        <taxon>Cinara</taxon>
    </lineage>
</organism>
<evidence type="ECO:0000259" key="11">
    <source>
        <dbReference type="SMART" id="SM00836"/>
    </source>
</evidence>
<dbReference type="SMART" id="SM00836">
    <property type="entry name" value="DALR_1"/>
    <property type="match status" value="1"/>
</dbReference>
<dbReference type="Gene3D" id="1.10.730.10">
    <property type="entry name" value="Isoleucyl-tRNA Synthetase, Domain 1"/>
    <property type="match status" value="1"/>
</dbReference>
<evidence type="ECO:0000256" key="9">
    <source>
        <dbReference type="ARBA" id="ARBA00049339"/>
    </source>
</evidence>
<dbReference type="PANTHER" id="PTHR11956">
    <property type="entry name" value="ARGINYL-TRNA SYNTHETASE"/>
    <property type="match status" value="1"/>
</dbReference>
<dbReference type="SUPFAM" id="SSF52374">
    <property type="entry name" value="Nucleotidylyl transferase"/>
    <property type="match status" value="1"/>
</dbReference>
<feature type="domain" description="DALR anticodon binding" evidence="11">
    <location>
        <begin position="446"/>
        <end position="567"/>
    </location>
</feature>
<reference evidence="13 14" key="1">
    <citation type="submission" date="2019-08" db="EMBL/GenBank/DDBJ databases">
        <authorList>
            <person name="Alioto T."/>
            <person name="Alioto T."/>
            <person name="Gomez Garrido J."/>
        </authorList>
    </citation>
    <scope>NUCLEOTIDE SEQUENCE [LARGE SCALE GENOMIC DNA]</scope>
</reference>
<evidence type="ECO:0000313" key="14">
    <source>
        <dbReference type="Proteomes" id="UP000325440"/>
    </source>
</evidence>
<dbReference type="InterPro" id="IPR001412">
    <property type="entry name" value="aa-tRNA-synth_I_CS"/>
</dbReference>
<dbReference type="InterPro" id="IPR014729">
    <property type="entry name" value="Rossmann-like_a/b/a_fold"/>
</dbReference>
<dbReference type="GO" id="GO:0005737">
    <property type="term" value="C:cytoplasm"/>
    <property type="evidence" value="ECO:0007669"/>
    <property type="project" value="InterPro"/>
</dbReference>
<dbReference type="NCBIfam" id="TIGR00456">
    <property type="entry name" value="argS"/>
    <property type="match status" value="1"/>
</dbReference>
<evidence type="ECO:0000256" key="5">
    <source>
        <dbReference type="ARBA" id="ARBA00022840"/>
    </source>
</evidence>
<name>A0A5E4ME97_9HEMI</name>
<dbReference type="GO" id="GO:0006420">
    <property type="term" value="P:arginyl-tRNA aminoacylation"/>
    <property type="evidence" value="ECO:0007669"/>
    <property type="project" value="InterPro"/>
</dbReference>
<dbReference type="Pfam" id="PF00750">
    <property type="entry name" value="tRNA-synt_1d"/>
    <property type="match status" value="1"/>
</dbReference>
<dbReference type="EC" id="6.1.1.19" evidence="2"/>
<dbReference type="EMBL" id="CABPRJ010000227">
    <property type="protein sequence ID" value="VVC27586.1"/>
    <property type="molecule type" value="Genomic_DNA"/>
</dbReference>
<dbReference type="SUPFAM" id="SSF55190">
    <property type="entry name" value="Arginyl-tRNA synthetase (ArgRS), N-terminal 'additional' domain"/>
    <property type="match status" value="1"/>
</dbReference>
<dbReference type="SMART" id="SM01016">
    <property type="entry name" value="Arg_tRNA_synt_N"/>
    <property type="match status" value="1"/>
</dbReference>
<dbReference type="InterPro" id="IPR008909">
    <property type="entry name" value="DALR_anticod-bd"/>
</dbReference>
<keyword evidence="6 10" id="KW-0648">Protein biosynthesis</keyword>
<dbReference type="InterPro" id="IPR009080">
    <property type="entry name" value="tRNAsynth_Ia_anticodon-bd"/>
</dbReference>
<evidence type="ECO:0000256" key="7">
    <source>
        <dbReference type="ARBA" id="ARBA00023146"/>
    </source>
</evidence>
<keyword evidence="5 10" id="KW-0067">ATP-binding</keyword>
<keyword evidence="4 10" id="KW-0547">Nucleotide-binding</keyword>
<feature type="domain" description="Arginyl tRNA synthetase N-terminal" evidence="12">
    <location>
        <begin position="5"/>
        <end position="92"/>
    </location>
</feature>
<dbReference type="InterPro" id="IPR036695">
    <property type="entry name" value="Arg-tRNA-synth_N_sf"/>
</dbReference>
<dbReference type="PRINTS" id="PR01038">
    <property type="entry name" value="TRNASYNTHARG"/>
</dbReference>
<dbReference type="HAMAP" id="MF_00123">
    <property type="entry name" value="Arg_tRNA_synth"/>
    <property type="match status" value="1"/>
</dbReference>
<proteinExistence type="inferred from homology"/>
<evidence type="ECO:0000256" key="10">
    <source>
        <dbReference type="RuleBase" id="RU363038"/>
    </source>
</evidence>
<dbReference type="InterPro" id="IPR035684">
    <property type="entry name" value="ArgRS_core"/>
</dbReference>
<evidence type="ECO:0000313" key="13">
    <source>
        <dbReference type="EMBL" id="VVC27586.1"/>
    </source>
</evidence>
<protein>
    <recommendedName>
        <fullName evidence="2">arginine--tRNA ligase</fullName>
        <ecNumber evidence="2">6.1.1.19</ecNumber>
    </recommendedName>
    <alternativeName>
        <fullName evidence="8">Arginyl-tRNA synthetase</fullName>
    </alternativeName>
</protein>
<comment type="similarity">
    <text evidence="1 10">Belongs to the class-I aminoacyl-tRNA synthetase family.</text>
</comment>
<evidence type="ECO:0000256" key="2">
    <source>
        <dbReference type="ARBA" id="ARBA00012837"/>
    </source>
</evidence>
<dbReference type="Pfam" id="PF05746">
    <property type="entry name" value="DALR_1"/>
    <property type="match status" value="1"/>
</dbReference>
<dbReference type="InterPro" id="IPR005148">
    <property type="entry name" value="Arg-tRNA-synth_N"/>
</dbReference>
<evidence type="ECO:0000259" key="12">
    <source>
        <dbReference type="SMART" id="SM01016"/>
    </source>
</evidence>
<sequence>MNIFKKTFTLILNKLDELKQRNVVNTSVTSFIVEPPNNRLHGDIYTNVAMVIAKCEGKNPITIAEILAKEFELFDEVSRVEVAAPGFINMHLKMGIWYDILRQINEQKAEFGNLSIGNNQPVNIEFVSANPTGPLHIGHARGAVFGDVLVNLLKKVGYKVIKEYYINDAGAQVDTLVQSVYLRYREALGEKITIEKGLYPGEYLKPIGEGLVKEYGKELLNDQNNQVIRDYALKSILQMIKEDLSLLKVEHEVFTSEHELQKSGKIEESIKILSDKGLVYEGYLEKPKGKEIENWTARKQMLFRSTQFGDDVDRALKKEDERWTYFASDIAYHYDKISRGFNYMVVGLGTDHSGYIKRLKAIVSALSDGKANIEIKLHNIVNFLENGKSIKMSKRSGNFLTARDVVEEVGSDITRFIMLTRKNDMILDFDFAKVKEKSTDNPIFYVQYAHARAHSLMRNAPKTLANANPSLLVSDGELFLIKILAKWPSIIEISARLCEPHRITFYLLEVAEAFHVLWGYGKSALNMRFILEDNLSLTAARMFLVQAVAHIISSGLSILNIQPLKEMV</sequence>
<dbReference type="SUPFAM" id="SSF47323">
    <property type="entry name" value="Anticodon-binding domain of a subclass of class I aminoacyl-tRNA synthetases"/>
    <property type="match status" value="1"/>
</dbReference>
<accession>A0A5E4ME97</accession>
<gene>
    <name evidence="13" type="ORF">CINCED_3A002531</name>
</gene>
<dbReference type="AlphaFoldDB" id="A0A5E4ME97"/>
<dbReference type="OrthoDB" id="6732233at2759"/>
<evidence type="ECO:0000256" key="3">
    <source>
        <dbReference type="ARBA" id="ARBA00022598"/>
    </source>
</evidence>
<evidence type="ECO:0000256" key="1">
    <source>
        <dbReference type="ARBA" id="ARBA00005594"/>
    </source>
</evidence>
<dbReference type="Pfam" id="PF03485">
    <property type="entry name" value="Arg_tRNA_synt_N"/>
    <property type="match status" value="1"/>
</dbReference>
<keyword evidence="3 10" id="KW-0436">Ligase</keyword>
<evidence type="ECO:0000256" key="4">
    <source>
        <dbReference type="ARBA" id="ARBA00022741"/>
    </source>
</evidence>
<keyword evidence="14" id="KW-1185">Reference proteome</keyword>
<comment type="catalytic activity">
    <reaction evidence="9">
        <text>tRNA(Arg) + L-arginine + ATP = L-arginyl-tRNA(Arg) + AMP + diphosphate</text>
        <dbReference type="Rhea" id="RHEA:20301"/>
        <dbReference type="Rhea" id="RHEA-COMP:9658"/>
        <dbReference type="Rhea" id="RHEA-COMP:9673"/>
        <dbReference type="ChEBI" id="CHEBI:30616"/>
        <dbReference type="ChEBI" id="CHEBI:32682"/>
        <dbReference type="ChEBI" id="CHEBI:33019"/>
        <dbReference type="ChEBI" id="CHEBI:78442"/>
        <dbReference type="ChEBI" id="CHEBI:78513"/>
        <dbReference type="ChEBI" id="CHEBI:456215"/>
        <dbReference type="EC" id="6.1.1.19"/>
    </reaction>
</comment>
<dbReference type="InterPro" id="IPR001278">
    <property type="entry name" value="Arg-tRNA-ligase"/>
</dbReference>
<evidence type="ECO:0000256" key="6">
    <source>
        <dbReference type="ARBA" id="ARBA00022917"/>
    </source>
</evidence>
<dbReference type="Proteomes" id="UP000325440">
    <property type="component" value="Unassembled WGS sequence"/>
</dbReference>
<dbReference type="PROSITE" id="PS00178">
    <property type="entry name" value="AA_TRNA_LIGASE_I"/>
    <property type="match status" value="1"/>
</dbReference>
<dbReference type="GO" id="GO:0005524">
    <property type="term" value="F:ATP binding"/>
    <property type="evidence" value="ECO:0007669"/>
    <property type="project" value="UniProtKB-KW"/>
</dbReference>
<evidence type="ECO:0000256" key="8">
    <source>
        <dbReference type="ARBA" id="ARBA00033033"/>
    </source>
</evidence>
<dbReference type="GO" id="GO:0004814">
    <property type="term" value="F:arginine-tRNA ligase activity"/>
    <property type="evidence" value="ECO:0007669"/>
    <property type="project" value="UniProtKB-EC"/>
</dbReference>